<keyword evidence="7" id="KW-0998">Cell outer membrane</keyword>
<dbReference type="InterPro" id="IPR051906">
    <property type="entry name" value="TolC-like"/>
</dbReference>
<dbReference type="GO" id="GO:0015562">
    <property type="term" value="F:efflux transmembrane transporter activity"/>
    <property type="evidence" value="ECO:0007669"/>
    <property type="project" value="InterPro"/>
</dbReference>
<keyword evidence="5 8" id="KW-0812">Transmembrane</keyword>
<keyword evidence="10" id="KW-1185">Reference proteome</keyword>
<evidence type="ECO:0000256" key="1">
    <source>
        <dbReference type="ARBA" id="ARBA00004442"/>
    </source>
</evidence>
<keyword evidence="6 8" id="KW-0472">Membrane</keyword>
<comment type="subcellular location">
    <subcellularLocation>
        <location evidence="1">Cell outer membrane</location>
    </subcellularLocation>
</comment>
<evidence type="ECO:0000313" key="9">
    <source>
        <dbReference type="EMBL" id="ROT47081.1"/>
    </source>
</evidence>
<organism evidence="9 10">
    <name type="scientific">Candidatus Cardinium hertigii</name>
    <dbReference type="NCBI Taxonomy" id="247481"/>
    <lineage>
        <taxon>Bacteria</taxon>
        <taxon>Pseudomonadati</taxon>
        <taxon>Bacteroidota</taxon>
        <taxon>Cytophagia</taxon>
        <taxon>Cytophagales</taxon>
        <taxon>Amoebophilaceae</taxon>
        <taxon>Candidatus Cardinium</taxon>
    </lineage>
</organism>
<reference evidence="9 10" key="1">
    <citation type="submission" date="2018-09" db="EMBL/GenBank/DDBJ databases">
        <title>Comparative Genomics of Wolbachia-Cardinium Dual Endosymbiosis in a Plant-Parasitic Nematode.</title>
        <authorList>
            <person name="Brown A.M.V."/>
            <person name="Wasala S.K."/>
            <person name="Howe D.K."/>
            <person name="Peetz A.B."/>
            <person name="Zasada I.A."/>
            <person name="Denver D.R."/>
        </authorList>
    </citation>
    <scope>NUCLEOTIDE SEQUENCE [LARGE SCALE GENOMIC DNA]</scope>
    <source>
        <strain evidence="9 10">Pp_1</strain>
    </source>
</reference>
<evidence type="ECO:0000256" key="2">
    <source>
        <dbReference type="ARBA" id="ARBA00007613"/>
    </source>
</evidence>
<dbReference type="OrthoDB" id="979279at2"/>
<dbReference type="GO" id="GO:1990281">
    <property type="term" value="C:efflux pump complex"/>
    <property type="evidence" value="ECO:0007669"/>
    <property type="project" value="TreeGrafter"/>
</dbReference>
<dbReference type="Pfam" id="PF02321">
    <property type="entry name" value="OEP"/>
    <property type="match status" value="1"/>
</dbReference>
<dbReference type="GO" id="GO:0009279">
    <property type="term" value="C:cell outer membrane"/>
    <property type="evidence" value="ECO:0007669"/>
    <property type="project" value="UniProtKB-SubCell"/>
</dbReference>
<proteinExistence type="inferred from homology"/>
<comment type="similarity">
    <text evidence="2">Belongs to the outer membrane factor (OMF) (TC 1.B.17) family.</text>
</comment>
<keyword evidence="4" id="KW-1134">Transmembrane beta strand</keyword>
<evidence type="ECO:0000313" key="10">
    <source>
        <dbReference type="Proteomes" id="UP000270927"/>
    </source>
</evidence>
<protein>
    <submittedName>
        <fullName evidence="9">TolC family protein</fullName>
    </submittedName>
</protein>
<evidence type="ECO:0000256" key="5">
    <source>
        <dbReference type="ARBA" id="ARBA00022692"/>
    </source>
</evidence>
<evidence type="ECO:0000256" key="4">
    <source>
        <dbReference type="ARBA" id="ARBA00022452"/>
    </source>
</evidence>
<dbReference type="AlphaFoldDB" id="A0A3N2QBE1"/>
<dbReference type="EMBL" id="RARA01000026">
    <property type="protein sequence ID" value="ROT47081.1"/>
    <property type="molecule type" value="Genomic_DNA"/>
</dbReference>
<dbReference type="InterPro" id="IPR003423">
    <property type="entry name" value="OMP_efflux"/>
</dbReference>
<name>A0A3N2QBE1_9BACT</name>
<evidence type="ECO:0000256" key="3">
    <source>
        <dbReference type="ARBA" id="ARBA00022448"/>
    </source>
</evidence>
<keyword evidence="8" id="KW-1133">Transmembrane helix</keyword>
<comment type="caution">
    <text evidence="9">The sequence shown here is derived from an EMBL/GenBank/DDBJ whole genome shotgun (WGS) entry which is preliminary data.</text>
</comment>
<dbReference type="GO" id="GO:0015288">
    <property type="term" value="F:porin activity"/>
    <property type="evidence" value="ECO:0007669"/>
    <property type="project" value="TreeGrafter"/>
</dbReference>
<evidence type="ECO:0000256" key="8">
    <source>
        <dbReference type="SAM" id="Phobius"/>
    </source>
</evidence>
<evidence type="ECO:0000256" key="7">
    <source>
        <dbReference type="ARBA" id="ARBA00023237"/>
    </source>
</evidence>
<dbReference type="Gene3D" id="1.20.1600.10">
    <property type="entry name" value="Outer membrane efflux proteins (OEP)"/>
    <property type="match status" value="1"/>
</dbReference>
<dbReference type="SUPFAM" id="SSF56954">
    <property type="entry name" value="Outer membrane efflux proteins (OEP)"/>
    <property type="match status" value="1"/>
</dbReference>
<feature type="transmembrane region" description="Helical" evidence="8">
    <location>
        <begin position="21"/>
        <end position="38"/>
    </location>
</feature>
<gene>
    <name evidence="9" type="ORF">EDM02_04295</name>
</gene>
<accession>A0A3N2QBE1</accession>
<dbReference type="PANTHER" id="PTHR30026">
    <property type="entry name" value="OUTER MEMBRANE PROTEIN TOLC"/>
    <property type="match status" value="1"/>
</dbReference>
<evidence type="ECO:0000256" key="6">
    <source>
        <dbReference type="ARBA" id="ARBA00023136"/>
    </source>
</evidence>
<keyword evidence="3" id="KW-0813">Transport</keyword>
<dbReference type="Proteomes" id="UP000270927">
    <property type="component" value="Unassembled WGS sequence"/>
</dbReference>
<sequence>MGKLFNNFLLNRLMMEKWVKWLRLGIIGSGIFLMHVTANAKEKPISLQEAIDMALKENLDIQIAGNKKKESLLENRIESVNLWFPTVAYRLGQQNSWRKEGANFSFQSDPITLTWKLDLFNNIFATKIRRKNNIVVNLTAVKSVSEILQRVVTSYYALALAQKRWELSNTLVRVAAAKLKIDEEKFRLGIVSKIDYFNAELTLKKAKLTWLEDQEALKKNRRHLNIIFGKPLHTTILVQSDTSVQPMWDITAITKEKVVDLETVIQENKVAIAATKLTQTKVSYPLSCLSISSNFCLNDGYTYDFKNSPVGKQQPFSHTNETFSKSLNIGISLNLDIAGLLLLPARIQKARMHLNHEKLNLTKDKLTAEAHLEDKRGAYDHLIASHKIVKEKLQLQKQKLVVAKEQYRLHQIQLLELREAEKEVQQAEYDVIDAVFKVKKAEFELYHLMGGRDFFVQNIKKGSTIKLR</sequence>
<dbReference type="PANTHER" id="PTHR30026:SF20">
    <property type="entry name" value="OUTER MEMBRANE PROTEIN TOLC"/>
    <property type="match status" value="1"/>
</dbReference>